<feature type="coiled-coil region" evidence="1">
    <location>
        <begin position="190"/>
        <end position="256"/>
    </location>
</feature>
<dbReference type="AlphaFoldDB" id="A0A1G6IPA7"/>
<reference evidence="3" key="1">
    <citation type="submission" date="2016-09" db="EMBL/GenBank/DDBJ databases">
        <authorList>
            <person name="Varghese N."/>
            <person name="Submissions S."/>
        </authorList>
    </citation>
    <scope>NUCLEOTIDE SEQUENCE [LARGE SCALE GENOMIC DNA]</scope>
    <source>
        <strain evidence="3">TNe-862</strain>
    </source>
</reference>
<dbReference type="STRING" id="416944.SAMN05421548_10413"/>
<dbReference type="OrthoDB" id="8557243at2"/>
<dbReference type="RefSeq" id="WP_091995832.1">
    <property type="nucleotide sequence ID" value="NZ_FMYQ01000004.1"/>
</dbReference>
<gene>
    <name evidence="2" type="ORF">SAMN05421548_10413</name>
</gene>
<accession>A0A1G6IPA7</accession>
<proteinExistence type="predicted"/>
<evidence type="ECO:0000313" key="2">
    <source>
        <dbReference type="EMBL" id="SDC08251.1"/>
    </source>
</evidence>
<sequence>MSILDWIRPRARENQASESPQISTLIERLLVLSPTLKLVPEWRGRLAPALGHSVAYVRDVVDRMPSAREASAATWLSDPYIHAFFAAPDEVGHVLSRSLELHAWFDDHPLARETYGVLGMAVNERRAFGVEQHGDEVHTDVMQTTLSFDDHQVRVCGETEGDLREQIVQRVVEQIALAGLEQIGADESRRDALEQERALLRTRLQLLTRHGAGTQRMLGEQAMQNAAEVAKVEAQIAENERDIAELGLKSEALEHELAVICDVLASPAQYANVEMREICLSPMNVVLESGGPCDSASIVFPLARLPASPQGLRAFSLVRFARADLQPLPRVLVEDSRFMI</sequence>
<protein>
    <submittedName>
        <fullName evidence="2">Uncharacterized protein</fullName>
    </submittedName>
</protein>
<dbReference type="EMBL" id="FMYQ01000004">
    <property type="protein sequence ID" value="SDC08251.1"/>
    <property type="molecule type" value="Genomic_DNA"/>
</dbReference>
<evidence type="ECO:0000256" key="1">
    <source>
        <dbReference type="SAM" id="Coils"/>
    </source>
</evidence>
<organism evidence="2 3">
    <name type="scientific">Paraburkholderia lycopersici</name>
    <dbReference type="NCBI Taxonomy" id="416944"/>
    <lineage>
        <taxon>Bacteria</taxon>
        <taxon>Pseudomonadati</taxon>
        <taxon>Pseudomonadota</taxon>
        <taxon>Betaproteobacteria</taxon>
        <taxon>Burkholderiales</taxon>
        <taxon>Burkholderiaceae</taxon>
        <taxon>Paraburkholderia</taxon>
    </lineage>
</organism>
<keyword evidence="3" id="KW-1185">Reference proteome</keyword>
<keyword evidence="1" id="KW-0175">Coiled coil</keyword>
<name>A0A1G6IPA7_9BURK</name>
<evidence type="ECO:0000313" key="3">
    <source>
        <dbReference type="Proteomes" id="UP000198908"/>
    </source>
</evidence>
<dbReference type="Proteomes" id="UP000198908">
    <property type="component" value="Unassembled WGS sequence"/>
</dbReference>